<feature type="transmembrane region" description="Helical" evidence="7">
    <location>
        <begin position="140"/>
        <end position="165"/>
    </location>
</feature>
<feature type="transmembrane region" description="Helical" evidence="7">
    <location>
        <begin position="172"/>
        <end position="193"/>
    </location>
</feature>
<keyword evidence="6 7" id="KW-0472">Membrane</keyword>
<sequence>MENANTMDNAKMTNGPITRILLSFAGPVLLGQLLQQLYNIADAAIVGQFLSSKALAAVGATSSLTYIVCYFCIGSCIGISVPVSQAFGAGKNTDLRKYFINGVYFALAIAVIMTAVTASMSGLFLTWLKTPENIFKDAHVYLVIIFLGLPLTVLYNFCFGILMAFGDSKKSTMFMAVSTVINIFLDLFLVVVVKWGVAGAAVATIFSQGIAGVLSAVYIFKKYKLLFPVNADERKFHPYYMKNIIKMCMPMGLQYSITAIGAIILQFYVNALGEDAIAGFTSGYKIKNLILCPLNALGTALSSFIGQNFGAKRFDRISEGFKRTLEIGLIYSVITMIVCFFTGRYMALIFVDAADTVVVGYTVKFIRYISVFNAELALLFTARYSVQGMGYGKYSILSGLAEMAGRAAVAVLLIPHFGFDAVCWNEGLTFLAGIAVILPIYIKLFCHLRKSMI</sequence>
<proteinExistence type="predicted"/>
<dbReference type="InterPro" id="IPR048279">
    <property type="entry name" value="MdtK-like"/>
</dbReference>
<dbReference type="AlphaFoldDB" id="A0A174YZP9"/>
<dbReference type="GO" id="GO:0042910">
    <property type="term" value="F:xenobiotic transmembrane transporter activity"/>
    <property type="evidence" value="ECO:0007669"/>
    <property type="project" value="InterPro"/>
</dbReference>
<dbReference type="EMBL" id="CZBU01000003">
    <property type="protein sequence ID" value="CUQ77406.1"/>
    <property type="molecule type" value="Genomic_DNA"/>
</dbReference>
<evidence type="ECO:0000313" key="9">
    <source>
        <dbReference type="Proteomes" id="UP000095621"/>
    </source>
</evidence>
<dbReference type="Proteomes" id="UP000095621">
    <property type="component" value="Unassembled WGS sequence"/>
</dbReference>
<evidence type="ECO:0000256" key="6">
    <source>
        <dbReference type="ARBA" id="ARBA00023136"/>
    </source>
</evidence>
<dbReference type="InterPro" id="IPR002528">
    <property type="entry name" value="MATE_fam"/>
</dbReference>
<dbReference type="Pfam" id="PF01554">
    <property type="entry name" value="MatE"/>
    <property type="match status" value="2"/>
</dbReference>
<comment type="subcellular location">
    <subcellularLocation>
        <location evidence="1">Cell membrane</location>
        <topology evidence="1">Multi-pass membrane protein</topology>
    </subcellularLocation>
</comment>
<organism evidence="8 9">
    <name type="scientific">Lachnospira eligens</name>
    <dbReference type="NCBI Taxonomy" id="39485"/>
    <lineage>
        <taxon>Bacteria</taxon>
        <taxon>Bacillati</taxon>
        <taxon>Bacillota</taxon>
        <taxon>Clostridia</taxon>
        <taxon>Lachnospirales</taxon>
        <taxon>Lachnospiraceae</taxon>
        <taxon>Lachnospira</taxon>
    </lineage>
</organism>
<feature type="transmembrane region" description="Helical" evidence="7">
    <location>
        <begin position="365"/>
        <end position="382"/>
    </location>
</feature>
<evidence type="ECO:0000256" key="3">
    <source>
        <dbReference type="ARBA" id="ARBA00022475"/>
    </source>
</evidence>
<dbReference type="RefSeq" id="WP_055215664.1">
    <property type="nucleotide sequence ID" value="NZ_CZBU01000003.1"/>
</dbReference>
<dbReference type="NCBIfam" id="TIGR00797">
    <property type="entry name" value="matE"/>
    <property type="match status" value="1"/>
</dbReference>
<dbReference type="PIRSF" id="PIRSF006603">
    <property type="entry name" value="DinF"/>
    <property type="match status" value="1"/>
</dbReference>
<evidence type="ECO:0000256" key="2">
    <source>
        <dbReference type="ARBA" id="ARBA00022448"/>
    </source>
</evidence>
<gene>
    <name evidence="8" type="primary">mepA_12</name>
    <name evidence="8" type="ORF">ERS852490_01545</name>
</gene>
<feature type="transmembrane region" description="Helical" evidence="7">
    <location>
        <begin position="394"/>
        <end position="415"/>
    </location>
</feature>
<keyword evidence="5 7" id="KW-1133">Transmembrane helix</keyword>
<accession>A0A174YZP9</accession>
<evidence type="ECO:0000256" key="4">
    <source>
        <dbReference type="ARBA" id="ARBA00022692"/>
    </source>
</evidence>
<dbReference type="PANTHER" id="PTHR43549:SF3">
    <property type="entry name" value="MULTIDRUG RESISTANCE PROTEIN YPNP-RELATED"/>
    <property type="match status" value="1"/>
</dbReference>
<keyword evidence="2" id="KW-0813">Transport</keyword>
<feature type="transmembrane region" description="Helical" evidence="7">
    <location>
        <begin position="244"/>
        <end position="268"/>
    </location>
</feature>
<feature type="transmembrane region" description="Helical" evidence="7">
    <location>
        <begin position="288"/>
        <end position="306"/>
    </location>
</feature>
<dbReference type="GO" id="GO:0015297">
    <property type="term" value="F:antiporter activity"/>
    <property type="evidence" value="ECO:0007669"/>
    <property type="project" value="InterPro"/>
</dbReference>
<feature type="transmembrane region" description="Helical" evidence="7">
    <location>
        <begin position="102"/>
        <end position="128"/>
    </location>
</feature>
<reference evidence="8 9" key="1">
    <citation type="submission" date="2015-09" db="EMBL/GenBank/DDBJ databases">
        <authorList>
            <consortium name="Pathogen Informatics"/>
        </authorList>
    </citation>
    <scope>NUCLEOTIDE SEQUENCE [LARGE SCALE GENOMIC DNA]</scope>
    <source>
        <strain evidence="8 9">2789STDY5834875</strain>
    </source>
</reference>
<evidence type="ECO:0000256" key="5">
    <source>
        <dbReference type="ARBA" id="ARBA00022989"/>
    </source>
</evidence>
<evidence type="ECO:0000313" key="8">
    <source>
        <dbReference type="EMBL" id="CUQ77406.1"/>
    </source>
</evidence>
<dbReference type="GO" id="GO:0005886">
    <property type="term" value="C:plasma membrane"/>
    <property type="evidence" value="ECO:0007669"/>
    <property type="project" value="UniProtKB-SubCell"/>
</dbReference>
<feature type="transmembrane region" description="Helical" evidence="7">
    <location>
        <begin position="327"/>
        <end position="345"/>
    </location>
</feature>
<dbReference type="PANTHER" id="PTHR43549">
    <property type="entry name" value="MULTIDRUG RESISTANCE PROTEIN YPNP-RELATED"/>
    <property type="match status" value="1"/>
</dbReference>
<name>A0A174YZP9_9FIRM</name>
<feature type="transmembrane region" description="Helical" evidence="7">
    <location>
        <begin position="58"/>
        <end position="81"/>
    </location>
</feature>
<feature type="transmembrane region" description="Helical" evidence="7">
    <location>
        <begin position="427"/>
        <end position="446"/>
    </location>
</feature>
<protein>
    <submittedName>
        <fullName evidence="8">Multidrug export protein mepA</fullName>
    </submittedName>
</protein>
<dbReference type="OrthoDB" id="9776324at2"/>
<keyword evidence="3" id="KW-1003">Cell membrane</keyword>
<keyword evidence="4 7" id="KW-0812">Transmembrane</keyword>
<feature type="transmembrane region" description="Helical" evidence="7">
    <location>
        <begin position="199"/>
        <end position="220"/>
    </location>
</feature>
<dbReference type="InterPro" id="IPR052031">
    <property type="entry name" value="Membrane_Transporter-Flippase"/>
</dbReference>
<evidence type="ECO:0000256" key="1">
    <source>
        <dbReference type="ARBA" id="ARBA00004651"/>
    </source>
</evidence>
<feature type="transmembrane region" description="Helical" evidence="7">
    <location>
        <begin position="20"/>
        <end position="38"/>
    </location>
</feature>
<evidence type="ECO:0000256" key="7">
    <source>
        <dbReference type="SAM" id="Phobius"/>
    </source>
</evidence>